<reference evidence="1" key="1">
    <citation type="submission" date="2022-12" db="EMBL/GenBank/DDBJ databases">
        <title>Genome Sequence of Lasiodiplodia mahajangana.</title>
        <authorList>
            <person name="Buettner E."/>
        </authorList>
    </citation>
    <scope>NUCLEOTIDE SEQUENCE</scope>
    <source>
        <strain evidence="1">VT137</strain>
    </source>
</reference>
<gene>
    <name evidence="1" type="ORF">O1611_g3174</name>
</gene>
<protein>
    <submittedName>
        <fullName evidence="1">Uncharacterized protein</fullName>
    </submittedName>
</protein>
<dbReference type="Proteomes" id="UP001153332">
    <property type="component" value="Unassembled WGS sequence"/>
</dbReference>
<evidence type="ECO:0000313" key="2">
    <source>
        <dbReference type="Proteomes" id="UP001153332"/>
    </source>
</evidence>
<dbReference type="EMBL" id="JAPUUL010000495">
    <property type="protein sequence ID" value="KAJ8130456.1"/>
    <property type="molecule type" value="Genomic_DNA"/>
</dbReference>
<keyword evidence="2" id="KW-1185">Reference proteome</keyword>
<name>A0ACC2JSS4_9PEZI</name>
<organism evidence="1 2">
    <name type="scientific">Lasiodiplodia mahajangana</name>
    <dbReference type="NCBI Taxonomy" id="1108764"/>
    <lineage>
        <taxon>Eukaryota</taxon>
        <taxon>Fungi</taxon>
        <taxon>Dikarya</taxon>
        <taxon>Ascomycota</taxon>
        <taxon>Pezizomycotina</taxon>
        <taxon>Dothideomycetes</taxon>
        <taxon>Dothideomycetes incertae sedis</taxon>
        <taxon>Botryosphaeriales</taxon>
        <taxon>Botryosphaeriaceae</taxon>
        <taxon>Lasiodiplodia</taxon>
    </lineage>
</organism>
<proteinExistence type="predicted"/>
<comment type="caution">
    <text evidence="1">The sequence shown here is derived from an EMBL/GenBank/DDBJ whole genome shotgun (WGS) entry which is preliminary data.</text>
</comment>
<sequence>MSNHPYLLPTMDRGPMILLPPKHAKEVYGQPETRLDVWDTINDSIQTKYTIQDHHIIDKALHRDVLRNQISRNLGLLTDLLAVELDRGLKRCWGTDTSKWRSVPAFDSCLNIVARAANAAFLGPSLCRDEVFLKRLKDHATSVFSGGILINVTPGPFKHIGLWYDAPPVKERLEKTADWSNGLEPEWTPPVGQNRLDPISGHAMKRFIGVLPIQVSNNWLMTIEQHDGLQWMIEESITKCDPAELDPQRLCERLLFLNDVSMHTSAFTLQTLLQNLAASDPRNGYIEILRNECKTVLDEAGGEWTREAVQKLVLLDSTIRESMRMSPFSIFGLPRTVIDPNGISVRHDGSDYFLPRGSIVTLPVEHAHYDEQVYLNARSFQPFRFATVEANTPGAQKGPEVVRAKTAVTLDDHFLAFGHGKHGCPGRFFVIHEIKLMMANILLNYEIEPLKSRKELIHVMWLKLPLNGLRLRVRRRPSTEDYCFGAGLPPSLLNS</sequence>
<accession>A0ACC2JSS4</accession>
<evidence type="ECO:0000313" key="1">
    <source>
        <dbReference type="EMBL" id="KAJ8130456.1"/>
    </source>
</evidence>